<dbReference type="Pfam" id="PF20231">
    <property type="entry name" value="DUF6589"/>
    <property type="match status" value="1"/>
</dbReference>
<dbReference type="Proteomes" id="UP001152320">
    <property type="component" value="Chromosome 1"/>
</dbReference>
<reference evidence="2" key="1">
    <citation type="submission" date="2021-10" db="EMBL/GenBank/DDBJ databases">
        <title>Tropical sea cucumber genome reveals ecological adaptation and Cuvierian tubules defense mechanism.</title>
        <authorList>
            <person name="Chen T."/>
        </authorList>
    </citation>
    <scope>NUCLEOTIDE SEQUENCE</scope>
    <source>
        <strain evidence="2">Nanhai2018</strain>
        <tissue evidence="2">Muscle</tissue>
    </source>
</reference>
<gene>
    <name evidence="2" type="ORF">HOLleu_01947</name>
</gene>
<dbReference type="InterPro" id="IPR046496">
    <property type="entry name" value="DUF6589"/>
</dbReference>
<dbReference type="AlphaFoldDB" id="A0A9Q1CPN0"/>
<evidence type="ECO:0000259" key="1">
    <source>
        <dbReference type="Pfam" id="PF20231"/>
    </source>
</evidence>
<comment type="caution">
    <text evidence="2">The sequence shown here is derived from an EMBL/GenBank/DDBJ whole genome shotgun (WGS) entry which is preliminary data.</text>
</comment>
<name>A0A9Q1CPN0_HOLLE</name>
<organism evidence="2 3">
    <name type="scientific">Holothuria leucospilota</name>
    <name type="common">Black long sea cucumber</name>
    <name type="synonym">Mertensiothuria leucospilota</name>
    <dbReference type="NCBI Taxonomy" id="206669"/>
    <lineage>
        <taxon>Eukaryota</taxon>
        <taxon>Metazoa</taxon>
        <taxon>Echinodermata</taxon>
        <taxon>Eleutherozoa</taxon>
        <taxon>Echinozoa</taxon>
        <taxon>Holothuroidea</taxon>
        <taxon>Aspidochirotacea</taxon>
        <taxon>Aspidochirotida</taxon>
        <taxon>Holothuriidae</taxon>
        <taxon>Holothuria</taxon>
    </lineage>
</organism>
<dbReference type="EMBL" id="JAIZAY010000001">
    <property type="protein sequence ID" value="KAJ8049267.1"/>
    <property type="molecule type" value="Genomic_DNA"/>
</dbReference>
<sequence>MHAKSYVQEPGTDVSLRYRLRVLYGICHTVYAHDDRCGYPLHTLLGELIHSLGGSEELMYIQGTLVFPDLNLVCPRPNPGDTEKSNVFYLGVLNEHADNISTIKEVVETLHKEVVGQRSMENLLVVGDGKTYFHLVKLKQEYSAELEWMIPFPGDWHCLKNLQPVFMKVYWHAGLQDIASCVHKGATLASLFSCSNFRRSHDFLILVWEALLRTQIAGFQKYLETTDQPQVSHDFTSTVMTKLSSLSTLDATNTPRVISEVWELIGVDKFKEAFSSFRRHMSVDETYKLWDGFIHRDAVAYIMLFIAMRTGNWDLRMAALKTMAPLFHAFDRPTYLRLLPRHLLDVLQMPQTVLQHLKNGVFVASLKGKEGRHVGADECHEMKINKEVKMAMSKPIPEMMDRIAVLLPYRATTIERMKSQVTFDEDKADGSNKSELINMERKVQCYVEKLKGTAMAGSVPRESPPPLQTLSGEMADNVQREDMKKFYDIGKESLDSYISSRLLRKPSTEVAHRQRRLKTFLPPRKRQKKVSLKSKNRQLVNRCLRKIIVQSKRTNQPINYLGQFIHLPLALANPKGTMVHGNKANATAAYRRRYSQAFSNTLPTNWSPECVILEGVFLINSAPMRSTKVFRDYTYHIVGNFILPRFAQGAKEVHVIFDDPGRNGISAKDLERMRRDEDVTQTTQTPAFDPTVTIQPGTPLPDRSRTTWRQAMLSDRVAKRKLVNFLSSDLLHVGQQFLRDGQCLITAGGFDGDMRDKAMVATKLRLYKDENFTSNHEESDSRVWFYCLKTPYTKILVYSPDTDTYHIGLKVLVGPDCTLKKDAIVQLSMVVDKYEYLVMSKILNCILEDPDLDSIPKGELPSVIQTIFIASGCDYTSFFFGCGKASFLSAFFMHAPFISGSEANGTLADTDVSSAGGLLAFYRLVGSIYFKSFRQ</sequence>
<dbReference type="PANTHER" id="PTHR47018">
    <property type="entry name" value="CXC DOMAIN-CONTAINING PROTEIN-RELATED"/>
    <property type="match status" value="1"/>
</dbReference>
<dbReference type="OrthoDB" id="10071095at2759"/>
<accession>A0A9Q1CPN0</accession>
<feature type="domain" description="DUF6589" evidence="1">
    <location>
        <begin position="79"/>
        <end position="421"/>
    </location>
</feature>
<keyword evidence="3" id="KW-1185">Reference proteome</keyword>
<dbReference type="PANTHER" id="PTHR47018:SF2">
    <property type="entry name" value="TESMIN_TSO1-LIKE CXC DOMAIN-CONTAINING PROTEIN"/>
    <property type="match status" value="1"/>
</dbReference>
<proteinExistence type="predicted"/>
<protein>
    <recommendedName>
        <fullName evidence="1">DUF6589 domain-containing protein</fullName>
    </recommendedName>
</protein>
<evidence type="ECO:0000313" key="2">
    <source>
        <dbReference type="EMBL" id="KAJ8049267.1"/>
    </source>
</evidence>
<evidence type="ECO:0000313" key="3">
    <source>
        <dbReference type="Proteomes" id="UP001152320"/>
    </source>
</evidence>